<evidence type="ECO:0000313" key="2">
    <source>
        <dbReference type="EMBL" id="CCW17367.1"/>
    </source>
</evidence>
<organism evidence="2 3">
    <name type="scientific">Sphingobium indicum BiD32</name>
    <dbReference type="NCBI Taxonomy" id="1301087"/>
    <lineage>
        <taxon>Bacteria</taxon>
        <taxon>Pseudomonadati</taxon>
        <taxon>Pseudomonadota</taxon>
        <taxon>Alphaproteobacteria</taxon>
        <taxon>Sphingomonadales</taxon>
        <taxon>Sphingomonadaceae</taxon>
        <taxon>Sphingobium</taxon>
    </lineage>
</organism>
<protein>
    <recommendedName>
        <fullName evidence="1">SnoaL-like domain-containing protein</fullName>
    </recommendedName>
</protein>
<reference evidence="3" key="2">
    <citation type="submission" date="2013-04" db="EMBL/GenBank/DDBJ databases">
        <title>Bisphenol A degrading Sphingobium sp. strain BiD32.</title>
        <authorList>
            <person name="Nielsen J.L."/>
            <person name="Zhou N.A."/>
            <person name="Kjeldal H."/>
        </authorList>
    </citation>
    <scope>NUCLEOTIDE SEQUENCE [LARGE SCALE GENOMIC DNA]</scope>
    <source>
        <strain evidence="3">BiD32</strain>
    </source>
</reference>
<evidence type="ECO:0000313" key="3">
    <source>
        <dbReference type="Proteomes" id="UP000013201"/>
    </source>
</evidence>
<feature type="domain" description="SnoaL-like" evidence="1">
    <location>
        <begin position="3"/>
        <end position="116"/>
    </location>
</feature>
<reference evidence="2 3" key="1">
    <citation type="submission" date="2013-03" db="EMBL/GenBank/DDBJ databases">
        <authorList>
            <person name="Le V."/>
        </authorList>
    </citation>
    <scope>NUCLEOTIDE SEQUENCE [LARGE SCALE GENOMIC DNA]</scope>
    <source>
        <strain evidence="2 3">BiD32</strain>
    </source>
</reference>
<sequence length="124" mass="13849">MLEYCEYVDTRQFERLVTLFAENGVLSRPDTGEIKGRAAIKAFFDVLTTDPLVHAASNLLVTVTGPESAEAVSYVTVYRSYRQNHAGQPKLEAPYAIAKYVDRFVVEDGAWKIGVRDTIFAAKE</sequence>
<keyword evidence="3" id="KW-1185">Reference proteome</keyword>
<dbReference type="InterPro" id="IPR032710">
    <property type="entry name" value="NTF2-like_dom_sf"/>
</dbReference>
<dbReference type="InterPro" id="IPR037401">
    <property type="entry name" value="SnoaL-like"/>
</dbReference>
<dbReference type="CDD" id="cd00531">
    <property type="entry name" value="NTF2_like"/>
    <property type="match status" value="1"/>
</dbReference>
<dbReference type="Pfam" id="PF13577">
    <property type="entry name" value="SnoaL_4"/>
    <property type="match status" value="1"/>
</dbReference>
<dbReference type="Proteomes" id="UP000013201">
    <property type="component" value="Unassembled WGS sequence"/>
</dbReference>
<dbReference type="AlphaFoldDB" id="N1MP06"/>
<dbReference type="Gene3D" id="3.10.450.50">
    <property type="match status" value="1"/>
</dbReference>
<dbReference type="SUPFAM" id="SSF54427">
    <property type="entry name" value="NTF2-like"/>
    <property type="match status" value="1"/>
</dbReference>
<name>N1MP06_9SPHN</name>
<accession>N1MP06</accession>
<comment type="caution">
    <text evidence="2">The sequence shown here is derived from an EMBL/GenBank/DDBJ whole genome shotgun (WGS) entry which is preliminary data.</text>
</comment>
<proteinExistence type="predicted"/>
<gene>
    <name evidence="2" type="ORF">EBBID32_17060</name>
</gene>
<evidence type="ECO:0000259" key="1">
    <source>
        <dbReference type="Pfam" id="PF13577"/>
    </source>
</evidence>
<dbReference type="EMBL" id="CAVK010000077">
    <property type="protein sequence ID" value="CCW17367.1"/>
    <property type="molecule type" value="Genomic_DNA"/>
</dbReference>